<sequence length="118" mass="13099">MPVPYSDNLYSADDDLSDADQNHTELSPTDGYFHASSPFDVASPPQTATADYQPGHLNVPIVPNVMVEDPTLREQDPDAKAREAAEERRALPMWRAPRLPLSRPEDIPPCQFIATDNL</sequence>
<evidence type="ECO:0000313" key="2">
    <source>
        <dbReference type="Proteomes" id="UP000836387"/>
    </source>
</evidence>
<evidence type="ECO:0000313" key="1">
    <source>
        <dbReference type="EMBL" id="CAG9956186.1"/>
    </source>
</evidence>
<keyword evidence="2" id="KW-1185">Reference proteome</keyword>
<protein>
    <submittedName>
        <fullName evidence="1">Uncharacterized protein</fullName>
    </submittedName>
</protein>
<comment type="caution">
    <text evidence="1">The sequence shown here is derived from an EMBL/GenBank/DDBJ whole genome shotgun (WGS) entry which is preliminary data.</text>
</comment>
<dbReference type="Proteomes" id="UP000836387">
    <property type="component" value="Unassembled WGS sequence"/>
</dbReference>
<accession>A0ACA9URT1</accession>
<proteinExistence type="predicted"/>
<gene>
    <name evidence="1" type="ORF">CRV2_00008089</name>
</gene>
<dbReference type="EMBL" id="CADEHS020000645">
    <property type="protein sequence ID" value="CAG9956186.1"/>
    <property type="molecule type" value="Genomic_DNA"/>
</dbReference>
<organism evidence="1 2">
    <name type="scientific">Clonostachys rosea f. rosea IK726</name>
    <dbReference type="NCBI Taxonomy" id="1349383"/>
    <lineage>
        <taxon>Eukaryota</taxon>
        <taxon>Fungi</taxon>
        <taxon>Dikarya</taxon>
        <taxon>Ascomycota</taxon>
        <taxon>Pezizomycotina</taxon>
        <taxon>Sordariomycetes</taxon>
        <taxon>Hypocreomycetidae</taxon>
        <taxon>Hypocreales</taxon>
        <taxon>Bionectriaceae</taxon>
        <taxon>Clonostachys</taxon>
    </lineage>
</organism>
<reference evidence="1" key="2">
    <citation type="submission" date="2021-10" db="EMBL/GenBank/DDBJ databases">
        <authorList>
            <person name="Piombo E."/>
        </authorList>
    </citation>
    <scope>NUCLEOTIDE SEQUENCE</scope>
</reference>
<name>A0ACA9URT1_BIOOC</name>
<reference evidence="1" key="1">
    <citation type="submission" date="2020-04" db="EMBL/GenBank/DDBJ databases">
        <authorList>
            <person name="Broberg M."/>
        </authorList>
    </citation>
    <scope>NUCLEOTIDE SEQUENCE</scope>
</reference>